<evidence type="ECO:0000256" key="3">
    <source>
        <dbReference type="ARBA" id="ARBA00022483"/>
    </source>
</evidence>
<proteinExistence type="inferred from homology"/>
<reference evidence="6 7" key="1">
    <citation type="submission" date="2023-04" db="EMBL/GenBank/DDBJ databases">
        <title>Genome of Basidiobolus ranarum AG-B5.</title>
        <authorList>
            <person name="Stajich J.E."/>
            <person name="Carter-House D."/>
            <person name="Gryganskyi A."/>
        </authorList>
    </citation>
    <scope>NUCLEOTIDE SEQUENCE [LARGE SCALE GENOMIC DNA]</scope>
    <source>
        <strain evidence="6 7">AG-B5</strain>
    </source>
</reference>
<protein>
    <recommendedName>
        <fullName evidence="4">Exocyst complex component SEC5</fullName>
    </recommendedName>
</protein>
<name>A0ABR2X4X7_9FUNG</name>
<comment type="similarity">
    <text evidence="1 4">Belongs to the SEC5 family.</text>
</comment>
<dbReference type="Proteomes" id="UP001479436">
    <property type="component" value="Unassembled WGS sequence"/>
</dbReference>
<evidence type="ECO:0000256" key="1">
    <source>
        <dbReference type="ARBA" id="ARBA00010578"/>
    </source>
</evidence>
<keyword evidence="7" id="KW-1185">Reference proteome</keyword>
<evidence type="ECO:0000256" key="4">
    <source>
        <dbReference type="RuleBase" id="RU365069"/>
    </source>
</evidence>
<keyword evidence="4" id="KW-0653">Protein transport</keyword>
<keyword evidence="2 4" id="KW-0813">Transport</keyword>
<dbReference type="Pfam" id="PF15469">
    <property type="entry name" value="Sec5"/>
    <property type="match status" value="1"/>
</dbReference>
<accession>A0ABR2X4X7</accession>
<organism evidence="6 7">
    <name type="scientific">Basidiobolus ranarum</name>
    <dbReference type="NCBI Taxonomy" id="34480"/>
    <lineage>
        <taxon>Eukaryota</taxon>
        <taxon>Fungi</taxon>
        <taxon>Fungi incertae sedis</taxon>
        <taxon>Zoopagomycota</taxon>
        <taxon>Entomophthoromycotina</taxon>
        <taxon>Basidiobolomycetes</taxon>
        <taxon>Basidiobolales</taxon>
        <taxon>Basidiobolaceae</taxon>
        <taxon>Basidiobolus</taxon>
    </lineage>
</organism>
<dbReference type="EMBL" id="JASJQH010000004">
    <property type="protein sequence ID" value="KAK9768810.1"/>
    <property type="molecule type" value="Genomic_DNA"/>
</dbReference>
<dbReference type="InterPro" id="IPR029175">
    <property type="entry name" value="EXOC2/Sec5"/>
</dbReference>
<dbReference type="InterPro" id="IPR039481">
    <property type="entry name" value="EXOC2/Sec5_N_dom"/>
</dbReference>
<gene>
    <name evidence="6" type="primary">SEC5</name>
    <name evidence="6" type="ORF">K7432_000242</name>
</gene>
<feature type="domain" description="Exocyst complex component EXOC2/Sec5 N-terminal" evidence="5">
    <location>
        <begin position="68"/>
        <end position="890"/>
    </location>
</feature>
<dbReference type="PANTHER" id="PTHR13043:SF1">
    <property type="entry name" value="EXOCYST COMPLEX COMPONENT 2"/>
    <property type="match status" value="1"/>
</dbReference>
<comment type="function">
    <text evidence="4">Component of the exocyst complex involved in the docking of exocytic vesicles with fusion sites on the plasma membrane.</text>
</comment>
<keyword evidence="3 4" id="KW-0268">Exocytosis</keyword>
<evidence type="ECO:0000313" key="7">
    <source>
        <dbReference type="Proteomes" id="UP001479436"/>
    </source>
</evidence>
<comment type="subunit">
    <text evidence="4">Component of the exocyst complex.</text>
</comment>
<sequence>MSYFKRFDEEELLRHYSLDTLQPNSWVETDTPELDIEEFAWSAVPNFAYARTSKPEVEEEELLEDEGDPLGLKEGNLRSLMGEKRLSRGESLLRESRGRASVFITDRYFDPTLFMKQFHLDTTYTELVHGKYHLRATIEQRSEALKTLVKDNFDRFVCAKNTVEVVYTEMKSKNLNEKEEYGTKVTRQCLEETTDKAHEAFGPIMQRIQKGLKIRSTLTAIDRYRLLFNLPCNLLESIEEKKFEVAVYDYKKGKVAMQSFTNAVFDPENQEHAATDKATDAVAEFEDASIKRLLDKVWKEVEDIVMHLRTNLFKQLGDTSVPMEVQEKNIIYLLELDSKIDPVWFYLESQFKFIVQSLNTTFEEECRKLNDLTEIEITPAQRMALLRKAIESKGGEGVSGVDNSVRIWLGIANVVKALSDVVLKSLPDYWKIARSFIDDKFKKNGNIWNQLRRRRNGVNIQKVEQCHEMANQILTLYACLISKVFSIDTDFFVDQSPENPFRVSPSEASMPIKLPSTHTYLTGYFLTQIITHLTTFSNELNAMAMAGQVANELADLLKMVKWNFVAYFCHCWKDDCKQFFLSEVHRHSSSKTSLKDFTQFQRYAIHTLSSIVDTENIDESGGTQMSSKVYEHIKQAFYETMCSFLDALNHAVFGQDNQGASTLESTPEKVSMNVVILHTLETLGEFRAMIILELTRVFELSFKGNTSDIVQKLVDLVDSLDSSLFEEYLKRIGAPINEIIKSGILFSGFDWNTPNEPTFIRPYVFEALLQIVLAHSEINSISKKLISRALSKLLVNLGQCLLKSFRELDKVGAGGFLQATLEVEFFNQILAAYFTTTASETFKLIYTTLEEANRNTGGNGKRDLSKEQVENVKRLLESTRAATSTQFMCFRFK</sequence>
<evidence type="ECO:0000256" key="2">
    <source>
        <dbReference type="ARBA" id="ARBA00022448"/>
    </source>
</evidence>
<comment type="caution">
    <text evidence="6">The sequence shown here is derived from an EMBL/GenBank/DDBJ whole genome shotgun (WGS) entry which is preliminary data.</text>
</comment>
<dbReference type="PANTHER" id="PTHR13043">
    <property type="entry name" value="EXOCYST COMPLEX COMPONENT SEC5"/>
    <property type="match status" value="1"/>
</dbReference>
<evidence type="ECO:0000313" key="6">
    <source>
        <dbReference type="EMBL" id="KAK9768810.1"/>
    </source>
</evidence>
<evidence type="ECO:0000259" key="5">
    <source>
        <dbReference type="Pfam" id="PF15469"/>
    </source>
</evidence>